<name>A0A1I7YUI7_9BILA</name>
<dbReference type="AlphaFoldDB" id="A0A1I7YUI7"/>
<accession>A0A1I7YUI7</accession>
<sequence length="107" mass="12282">MILHNILIHCYYHQLLQGAIFLLKNTCPSPRYLLSQPQNSPEIRSTLLEELSSLIPHFHTPLFRVNYRTINWTSPRVYSPLKALSSLAEGGSSAILVIVFFQTKQQM</sequence>
<dbReference type="Proteomes" id="UP000095287">
    <property type="component" value="Unplaced"/>
</dbReference>
<protein>
    <submittedName>
        <fullName evidence="2">Ovule protein</fullName>
    </submittedName>
</protein>
<keyword evidence="1" id="KW-1185">Reference proteome</keyword>
<evidence type="ECO:0000313" key="2">
    <source>
        <dbReference type="WBParaSite" id="L893_g19836.t1"/>
    </source>
</evidence>
<proteinExistence type="predicted"/>
<reference evidence="2" key="1">
    <citation type="submission" date="2016-11" db="UniProtKB">
        <authorList>
            <consortium name="WormBaseParasite"/>
        </authorList>
    </citation>
    <scope>IDENTIFICATION</scope>
</reference>
<evidence type="ECO:0000313" key="1">
    <source>
        <dbReference type="Proteomes" id="UP000095287"/>
    </source>
</evidence>
<dbReference type="WBParaSite" id="L893_g19836.t1">
    <property type="protein sequence ID" value="L893_g19836.t1"/>
    <property type="gene ID" value="L893_g19836"/>
</dbReference>
<organism evidence="1 2">
    <name type="scientific">Steinernema glaseri</name>
    <dbReference type="NCBI Taxonomy" id="37863"/>
    <lineage>
        <taxon>Eukaryota</taxon>
        <taxon>Metazoa</taxon>
        <taxon>Ecdysozoa</taxon>
        <taxon>Nematoda</taxon>
        <taxon>Chromadorea</taxon>
        <taxon>Rhabditida</taxon>
        <taxon>Tylenchina</taxon>
        <taxon>Panagrolaimomorpha</taxon>
        <taxon>Strongyloidoidea</taxon>
        <taxon>Steinernematidae</taxon>
        <taxon>Steinernema</taxon>
    </lineage>
</organism>